<dbReference type="Pfam" id="PF00005">
    <property type="entry name" value="ABC_tran"/>
    <property type="match status" value="1"/>
</dbReference>
<dbReference type="PROSITE" id="PS50893">
    <property type="entry name" value="ABC_TRANSPORTER_2"/>
    <property type="match status" value="1"/>
</dbReference>
<dbReference type="RefSeq" id="WP_021757295.1">
    <property type="nucleotide sequence ID" value="NZ_JACHVP010000003.1"/>
</dbReference>
<name>A0A7W4UY99_LEIAQ</name>
<accession>A0A7W4UY99</accession>
<evidence type="ECO:0000256" key="2">
    <source>
        <dbReference type="ARBA" id="ARBA00022840"/>
    </source>
</evidence>
<dbReference type="EMBL" id="JACHVP010000003">
    <property type="protein sequence ID" value="MBB2967938.1"/>
    <property type="molecule type" value="Genomic_DNA"/>
</dbReference>
<dbReference type="AlphaFoldDB" id="A0A7W4UY99"/>
<dbReference type="CDD" id="cd03216">
    <property type="entry name" value="ABC_Carb_Monos_I"/>
    <property type="match status" value="1"/>
</dbReference>
<dbReference type="GO" id="GO:0005524">
    <property type="term" value="F:ATP binding"/>
    <property type="evidence" value="ECO:0007669"/>
    <property type="project" value="UniProtKB-KW"/>
</dbReference>
<organism evidence="4 5">
    <name type="scientific">Leifsonia aquatica</name>
    <name type="common">Corynebacterium aquaticum</name>
    <dbReference type="NCBI Taxonomy" id="144185"/>
    <lineage>
        <taxon>Bacteria</taxon>
        <taxon>Bacillati</taxon>
        <taxon>Actinomycetota</taxon>
        <taxon>Actinomycetes</taxon>
        <taxon>Micrococcales</taxon>
        <taxon>Microbacteriaceae</taxon>
        <taxon>Leifsonia</taxon>
    </lineage>
</organism>
<evidence type="ECO:0000313" key="4">
    <source>
        <dbReference type="EMBL" id="MBB2967938.1"/>
    </source>
</evidence>
<dbReference type="InterPro" id="IPR027417">
    <property type="entry name" value="P-loop_NTPase"/>
</dbReference>
<comment type="caution">
    <text evidence="4">The sequence shown here is derived from an EMBL/GenBank/DDBJ whole genome shotgun (WGS) entry which is preliminary data.</text>
</comment>
<feature type="domain" description="ABC transporter" evidence="3">
    <location>
        <begin position="14"/>
        <end position="255"/>
    </location>
</feature>
<dbReference type="GO" id="GO:0016887">
    <property type="term" value="F:ATP hydrolysis activity"/>
    <property type="evidence" value="ECO:0007669"/>
    <property type="project" value="InterPro"/>
</dbReference>
<dbReference type="Proteomes" id="UP000538196">
    <property type="component" value="Unassembled WGS sequence"/>
</dbReference>
<keyword evidence="1" id="KW-0547">Nucleotide-binding</keyword>
<gene>
    <name evidence="4" type="ORF">FHX33_002708</name>
</gene>
<proteinExistence type="predicted"/>
<keyword evidence="2" id="KW-0067">ATP-binding</keyword>
<dbReference type="Gene3D" id="3.40.50.300">
    <property type="entry name" value="P-loop containing nucleotide triphosphate hydrolases"/>
    <property type="match status" value="1"/>
</dbReference>
<keyword evidence="5" id="KW-1185">Reference proteome</keyword>
<evidence type="ECO:0000313" key="5">
    <source>
        <dbReference type="Proteomes" id="UP000538196"/>
    </source>
</evidence>
<dbReference type="InterPro" id="IPR050107">
    <property type="entry name" value="ABC_carbohydrate_import_ATPase"/>
</dbReference>
<dbReference type="SUPFAM" id="SSF52540">
    <property type="entry name" value="P-loop containing nucleoside triphosphate hydrolases"/>
    <property type="match status" value="1"/>
</dbReference>
<dbReference type="InterPro" id="IPR003439">
    <property type="entry name" value="ABC_transporter-like_ATP-bd"/>
</dbReference>
<evidence type="ECO:0000256" key="1">
    <source>
        <dbReference type="ARBA" id="ARBA00022741"/>
    </source>
</evidence>
<keyword evidence="4" id="KW-0762">Sugar transport</keyword>
<dbReference type="PANTHER" id="PTHR43790">
    <property type="entry name" value="CARBOHYDRATE TRANSPORT ATP-BINDING PROTEIN MG119-RELATED"/>
    <property type="match status" value="1"/>
</dbReference>
<dbReference type="SMART" id="SM00382">
    <property type="entry name" value="AAA"/>
    <property type="match status" value="1"/>
</dbReference>
<dbReference type="InterPro" id="IPR003593">
    <property type="entry name" value="AAA+_ATPase"/>
</dbReference>
<sequence>MRLVTAATATDNALEVRDVVKRFGGVVALGGVSMTVPRGQITALVGDNGAGKSTLVRCLSGVHAPDEGQVLVAGEPAVFGSPLGARGYGIETVFQELALADNLDVSANIFLGRELRHGLGGLYRLKKKEMARRSEELLQRYAINMPSAHAPVRRLSGGQRQGVAIARAVGTGHTKAVLMDEPTAALGVQETAKVLGIVRTLADSGLGVLLISHNMQQVIDTADQVFVLRGGRMVAGMRTADTSTQELVHYITTGVGLSEK</sequence>
<dbReference type="PANTHER" id="PTHR43790:SF8">
    <property type="entry name" value="SUGAR ABC TRANSPORTER ATP-BINDING PROTEIN"/>
    <property type="match status" value="1"/>
</dbReference>
<reference evidence="4 5" key="1">
    <citation type="submission" date="2020-08" db="EMBL/GenBank/DDBJ databases">
        <title>Sequencing the genomes of 1000 actinobacteria strains.</title>
        <authorList>
            <person name="Klenk H.-P."/>
        </authorList>
    </citation>
    <scope>NUCLEOTIDE SEQUENCE [LARGE SCALE GENOMIC DNA]</scope>
    <source>
        <strain evidence="4 5">DSM 20146</strain>
    </source>
</reference>
<protein>
    <submittedName>
        <fullName evidence="4">ABC-type sugar transport system ATPase subunit</fullName>
    </submittedName>
</protein>
<keyword evidence="4" id="KW-0813">Transport</keyword>
<evidence type="ECO:0000259" key="3">
    <source>
        <dbReference type="PROSITE" id="PS50893"/>
    </source>
</evidence>